<accession>A0ABQ0T165</accession>
<comment type="caution">
    <text evidence="1">The sequence shown here is derived from an EMBL/GenBank/DDBJ whole genome shotgun (WGS) entry which is preliminary data.</text>
</comment>
<name>A0ABQ0T165_9BACL</name>
<dbReference type="Proteomes" id="UP000317180">
    <property type="component" value="Unassembled WGS sequence"/>
</dbReference>
<protein>
    <submittedName>
        <fullName evidence="1">Uncharacterized protein</fullName>
    </submittedName>
</protein>
<keyword evidence="2" id="KW-1185">Reference proteome</keyword>
<proteinExistence type="predicted"/>
<gene>
    <name evidence="1" type="ORF">BAG01nite_49370</name>
</gene>
<sequence length="90" mass="10857">MGTILRLPLIEGGEFTHKYGLEQKIRFTLHLNSNKMNLDKYFTNIQVIYKPFGTGLQLFRKWQSTSENLYDWQLVRQKCWKRVEKILHEP</sequence>
<evidence type="ECO:0000313" key="2">
    <source>
        <dbReference type="Proteomes" id="UP000317180"/>
    </source>
</evidence>
<evidence type="ECO:0000313" key="1">
    <source>
        <dbReference type="EMBL" id="GED28835.1"/>
    </source>
</evidence>
<dbReference type="EMBL" id="BJOD01000134">
    <property type="protein sequence ID" value="GED28835.1"/>
    <property type="molecule type" value="Genomic_DNA"/>
</dbReference>
<reference evidence="1 2" key="1">
    <citation type="submission" date="2019-06" db="EMBL/GenBank/DDBJ databases">
        <title>Whole genome shotgun sequence of Brevibacillus agri NBRC 15538.</title>
        <authorList>
            <person name="Hosoyama A."/>
            <person name="Uohara A."/>
            <person name="Ohji S."/>
            <person name="Ichikawa N."/>
        </authorList>
    </citation>
    <scope>NUCLEOTIDE SEQUENCE [LARGE SCALE GENOMIC DNA]</scope>
    <source>
        <strain evidence="1 2">NBRC 15538</strain>
    </source>
</reference>
<organism evidence="1 2">
    <name type="scientific">Brevibacillus agri</name>
    <dbReference type="NCBI Taxonomy" id="51101"/>
    <lineage>
        <taxon>Bacteria</taxon>
        <taxon>Bacillati</taxon>
        <taxon>Bacillota</taxon>
        <taxon>Bacilli</taxon>
        <taxon>Bacillales</taxon>
        <taxon>Paenibacillaceae</taxon>
        <taxon>Brevibacillus</taxon>
    </lineage>
</organism>